<dbReference type="InterPro" id="IPR027417">
    <property type="entry name" value="P-loop_NTPase"/>
</dbReference>
<dbReference type="Proteomes" id="UP000677413">
    <property type="component" value="Unassembled WGS sequence"/>
</dbReference>
<geneLocation type="plasmid" evidence="2">
    <name>p1</name>
</geneLocation>
<dbReference type="EMBL" id="JAGPYQ010000004">
    <property type="protein sequence ID" value="MBQ0855729.1"/>
    <property type="molecule type" value="Genomic_DNA"/>
</dbReference>
<dbReference type="RefSeq" id="WP_210894731.1">
    <property type="nucleotide sequence ID" value="NZ_JAGPYQ010000004.1"/>
</dbReference>
<keyword evidence="3" id="KW-1185">Reference proteome</keyword>
<feature type="compositionally biased region" description="Pro residues" evidence="1">
    <location>
        <begin position="562"/>
        <end position="574"/>
    </location>
</feature>
<dbReference type="AlphaFoldDB" id="A0A940YF34"/>
<evidence type="ECO:0008006" key="4">
    <source>
        <dbReference type="Google" id="ProtNLM"/>
    </source>
</evidence>
<evidence type="ECO:0000313" key="2">
    <source>
        <dbReference type="EMBL" id="MBQ0855729.1"/>
    </source>
</evidence>
<accession>A0A940YF34</accession>
<gene>
    <name evidence="2" type="ORF">J8N05_47095</name>
</gene>
<dbReference type="SUPFAM" id="SSF52540">
    <property type="entry name" value="P-loop containing nucleoside triphosphate hydrolases"/>
    <property type="match status" value="1"/>
</dbReference>
<sequence>MIRLPTTHAAITAPLVASNTAFPGIPIGRSLLDGRSFHLSPVQVDDRLLPSTSSLALGGLGSGKSTTAKTRIRREILQHGHQAVVIDSFGEDSSGEWAPLVRSLGGRVIEAGSFTLNPVSPLFTTEVREQLVRTLILAVEPGAFDHHAAHALQHALTHPKATSLNGVVDALVTPEAGRWPVAKLTEWGEGAAIALSRFTEGSLQGLFDGQDASLPETDLPIISFDFSRMDRNSPAIPALMSAVSCWAEQVWLRQSTAVHRHLVLEEAWQILLSPATSELIQRLVKNARKAGLSLDVVMHTLSDLGEGKAQDLAKLCEIVHVGRSTPEEAAIVGHLLGLPAWAVDRIPTLDPGQAVWKVGPHHIDIVQTIRSEEEAALTDTSMRRRMAQQAVAVEAVEEATPDVSTEPLPEPTEDVDTDVDVDAGEALAVPGGSLSDDLYAPFEDTTDVWDWEAMPPNVIDTESGPFDLARHEAVLQTAMEGRFSEAADLAAICEREDITTHGLNSAQALAWTETRAQIAELRGDTGQAAQLRATVAHMGHDADWFERTGDSTSPAWHSGPQPSTPPAPAEPPSAPRRRTWPYVAAIAALSLTAAGVWQHAQSEDQRQDRQEKAAAYKGRSGAALKIDGVKADVVAHWNSDRDKVILELRSYFDRNARYLRIDASGESASSVREDGWFPKDPEIALPVTDPLADVTVRIAVGGRTWKEGARAESRDIRLSPTGVAFDAGTGEELPSDL</sequence>
<organism evidence="2 3">
    <name type="scientific">Streptomyces liliiviolaceus</name>
    <dbReference type="NCBI Taxonomy" id="2823109"/>
    <lineage>
        <taxon>Bacteria</taxon>
        <taxon>Bacillati</taxon>
        <taxon>Actinomycetota</taxon>
        <taxon>Actinomycetes</taxon>
        <taxon>Kitasatosporales</taxon>
        <taxon>Streptomycetaceae</taxon>
        <taxon>Streptomyces</taxon>
    </lineage>
</organism>
<evidence type="ECO:0000256" key="1">
    <source>
        <dbReference type="SAM" id="MobiDB-lite"/>
    </source>
</evidence>
<dbReference type="Gene3D" id="3.40.50.300">
    <property type="entry name" value="P-loop containing nucleotide triphosphate hydrolases"/>
    <property type="match status" value="2"/>
</dbReference>
<comment type="caution">
    <text evidence="2">The sequence shown here is derived from an EMBL/GenBank/DDBJ whole genome shotgun (WGS) entry which is preliminary data.</text>
</comment>
<proteinExistence type="predicted"/>
<reference evidence="2 3" key="1">
    <citation type="submission" date="2021-04" db="EMBL/GenBank/DDBJ databases">
        <authorList>
            <person name="Tang X."/>
            <person name="Zhou X."/>
            <person name="Chen X."/>
            <person name="Cernava T."/>
            <person name="Zhang C."/>
        </authorList>
    </citation>
    <scope>NUCLEOTIDE SEQUENCE [LARGE SCALE GENOMIC DNA]</scope>
    <source>
        <strain evidence="2 3">BH-SS-21</strain>
        <plasmid evidence="2">p1</plasmid>
    </source>
</reference>
<evidence type="ECO:0000313" key="3">
    <source>
        <dbReference type="Proteomes" id="UP000677413"/>
    </source>
</evidence>
<name>A0A940YF34_9ACTN</name>
<keyword evidence="2" id="KW-0614">Plasmid</keyword>
<protein>
    <recommendedName>
        <fullName evidence="4">ATP/GTP-binding protein</fullName>
    </recommendedName>
</protein>
<feature type="region of interest" description="Disordered" evidence="1">
    <location>
        <begin position="395"/>
        <end position="417"/>
    </location>
</feature>
<feature type="region of interest" description="Disordered" evidence="1">
    <location>
        <begin position="544"/>
        <end position="576"/>
    </location>
</feature>